<reference evidence="1 2" key="1">
    <citation type="submission" date="2020-08" db="EMBL/GenBank/DDBJ databases">
        <title>Genomic Encyclopedia of Type Strains, Phase IV (KMG-IV): sequencing the most valuable type-strain genomes for metagenomic binning, comparative biology and taxonomic classification.</title>
        <authorList>
            <person name="Goeker M."/>
        </authorList>
    </citation>
    <scope>NUCLEOTIDE SEQUENCE [LARGE SCALE GENOMIC DNA]</scope>
    <source>
        <strain evidence="1 2">YC6723</strain>
    </source>
</reference>
<dbReference type="AlphaFoldDB" id="A0A840FFG6"/>
<protein>
    <submittedName>
        <fullName evidence="1">Uncharacterized protein</fullName>
    </submittedName>
</protein>
<dbReference type="Proteomes" id="UP000529795">
    <property type="component" value="Unassembled WGS sequence"/>
</dbReference>
<evidence type="ECO:0000313" key="2">
    <source>
        <dbReference type="Proteomes" id="UP000529795"/>
    </source>
</evidence>
<dbReference type="RefSeq" id="WP_183982383.1">
    <property type="nucleotide sequence ID" value="NZ_JACIEV010000001.1"/>
</dbReference>
<sequence length="187" mass="19929">MTAYHVMRAGLGSLGVLMLTLAPATDALSQRRAAAAPSRPSAEKESAPALNAEAVAEARRELDNNLLDYPRARFRTVRLVQSSKRFKAFCGDINVTNRMGGYNGWQPFVLPLGKDGVAGLYDKPTITGQPTTIGSVMSKYGQKSSVSDIAGRQVSGACGSDATRLDDTDYAAALSYDRQGQGSEPVR</sequence>
<organism evidence="1 2">
    <name type="scientific">Sphingomonas jinjuensis</name>
    <dbReference type="NCBI Taxonomy" id="535907"/>
    <lineage>
        <taxon>Bacteria</taxon>
        <taxon>Pseudomonadati</taxon>
        <taxon>Pseudomonadota</taxon>
        <taxon>Alphaproteobacteria</taxon>
        <taxon>Sphingomonadales</taxon>
        <taxon>Sphingomonadaceae</taxon>
        <taxon>Sphingomonas</taxon>
    </lineage>
</organism>
<comment type="caution">
    <text evidence="1">The sequence shown here is derived from an EMBL/GenBank/DDBJ whole genome shotgun (WGS) entry which is preliminary data.</text>
</comment>
<dbReference type="EMBL" id="JACIEV010000001">
    <property type="protein sequence ID" value="MBB4152738.1"/>
    <property type="molecule type" value="Genomic_DNA"/>
</dbReference>
<keyword evidence="2" id="KW-1185">Reference proteome</keyword>
<evidence type="ECO:0000313" key="1">
    <source>
        <dbReference type="EMBL" id="MBB4152738.1"/>
    </source>
</evidence>
<gene>
    <name evidence="1" type="ORF">GGQ80_000614</name>
</gene>
<name>A0A840FFG6_9SPHN</name>
<proteinExistence type="predicted"/>
<accession>A0A840FFG6</accession>